<keyword evidence="10" id="KW-1185">Reference proteome</keyword>
<dbReference type="Proteomes" id="UP001518976">
    <property type="component" value="Unassembled WGS sequence"/>
</dbReference>
<name>A0ABS3WQB2_9ACTN</name>
<feature type="transmembrane region" description="Helical" evidence="7">
    <location>
        <begin position="412"/>
        <end position="430"/>
    </location>
</feature>
<dbReference type="InterPro" id="IPR000719">
    <property type="entry name" value="Prot_kinase_dom"/>
</dbReference>
<dbReference type="InterPro" id="IPR011009">
    <property type="entry name" value="Kinase-like_dom_sf"/>
</dbReference>
<feature type="transmembrane region" description="Helical" evidence="7">
    <location>
        <begin position="544"/>
        <end position="567"/>
    </location>
</feature>
<dbReference type="PROSITE" id="PS50011">
    <property type="entry name" value="PROTEIN_KINASE_DOM"/>
    <property type="match status" value="1"/>
</dbReference>
<reference evidence="9 10" key="1">
    <citation type="submission" date="2021-02" db="EMBL/GenBank/DDBJ databases">
        <title>Streptomyces spirodelae sp. nov., isolated from duckweed.</title>
        <authorList>
            <person name="Saimee Y."/>
            <person name="Duangmal K."/>
        </authorList>
    </citation>
    <scope>NUCLEOTIDE SEQUENCE [LARGE SCALE GENOMIC DNA]</scope>
    <source>
        <strain evidence="9 10">DW4-2</strain>
    </source>
</reference>
<evidence type="ECO:0000313" key="10">
    <source>
        <dbReference type="Proteomes" id="UP001518976"/>
    </source>
</evidence>
<comment type="caution">
    <text evidence="9">The sequence shown here is derived from an EMBL/GenBank/DDBJ whole genome shotgun (WGS) entry which is preliminary data.</text>
</comment>
<protein>
    <submittedName>
        <fullName evidence="9">DUF4328 domain-containing protein</fullName>
    </submittedName>
</protein>
<keyword evidence="7" id="KW-1133">Transmembrane helix</keyword>
<dbReference type="RefSeq" id="WP_209264109.1">
    <property type="nucleotide sequence ID" value="NZ_JAFFZN010000004.1"/>
</dbReference>
<feature type="transmembrane region" description="Helical" evidence="7">
    <location>
        <begin position="491"/>
        <end position="509"/>
    </location>
</feature>
<evidence type="ECO:0000256" key="7">
    <source>
        <dbReference type="SAM" id="Phobius"/>
    </source>
</evidence>
<dbReference type="EMBL" id="JAFFZN010000004">
    <property type="protein sequence ID" value="MBO8185313.1"/>
    <property type="molecule type" value="Genomic_DNA"/>
</dbReference>
<dbReference type="PANTHER" id="PTHR43289:SF34">
    <property type="entry name" value="SERINE_THREONINE-PROTEIN KINASE YBDM-RELATED"/>
    <property type="match status" value="1"/>
</dbReference>
<dbReference type="InterPro" id="IPR025565">
    <property type="entry name" value="DUF4328"/>
</dbReference>
<keyword evidence="2 5" id="KW-0547">Nucleotide-binding</keyword>
<evidence type="ECO:0000256" key="3">
    <source>
        <dbReference type="ARBA" id="ARBA00022777"/>
    </source>
</evidence>
<evidence type="ECO:0000259" key="8">
    <source>
        <dbReference type="PROSITE" id="PS50011"/>
    </source>
</evidence>
<dbReference type="SUPFAM" id="SSF56112">
    <property type="entry name" value="Protein kinase-like (PK-like)"/>
    <property type="match status" value="1"/>
</dbReference>
<proteinExistence type="predicted"/>
<dbReference type="InterPro" id="IPR008271">
    <property type="entry name" value="Ser/Thr_kinase_AS"/>
</dbReference>
<feature type="transmembrane region" description="Helical" evidence="7">
    <location>
        <begin position="370"/>
        <end position="392"/>
    </location>
</feature>
<evidence type="ECO:0000313" key="9">
    <source>
        <dbReference type="EMBL" id="MBO8185313.1"/>
    </source>
</evidence>
<dbReference type="PANTHER" id="PTHR43289">
    <property type="entry name" value="MITOGEN-ACTIVATED PROTEIN KINASE KINASE KINASE 20-RELATED"/>
    <property type="match status" value="1"/>
</dbReference>
<accession>A0ABS3WQB2</accession>
<keyword evidence="7" id="KW-0472">Membrane</keyword>
<evidence type="ECO:0000256" key="2">
    <source>
        <dbReference type="ARBA" id="ARBA00022741"/>
    </source>
</evidence>
<dbReference type="Pfam" id="PF14219">
    <property type="entry name" value="DUF4328"/>
    <property type="match status" value="1"/>
</dbReference>
<sequence length="618" mass="66994">MLALRDHDPERIASYRLLGRLGEGGMGVVYLARSSRGRMVAVKSIRAELAAVPDFRTRFANEITVAQQVGGEWTAAVLDADPHAERPWVATAYIPGPTLTDVVNRHGPLPERAVRGLASGLCEALADIHAAGLAHRDLKPSNIMITIDGPKVIDFGIVRALDDPTRGGLTSTGLIVGTPGFMAPEQIRGERLTQASDVFSLGAVLAFAACGNLAFETPGGQAHAIMYRVVHEEPDLTGVPNPLLPLIRDCLAKDPAARPTLDALRAREETRYRPLGPWLPAAVLARLGQEAAQLLEREDPHTRATPDAAPALTPPLPQVTVTEPTSPVTAPITVPDTPQRPAHPSREDEQPRRTLAEERNGRRAPGPSPIAVYVALALYTAVAVGTAAVIMIGRSENFRGWGTANTAATWGSLQVVSGLGLIVCWLIWFAQARAIAEHLAPGRLRYRPSTAVLAWFIPVGNLYLPKQIANDIWHASSPPTRPGAMAPGARLHLWWGFWLATLLTWPVFWGTLRWDEIGLEPIYDRSMQALDIYPVEVVGYDLGLMGYMSVILRLFVVPAAVMAARYIHELTVMQRARLIASAAIAPAPRRQPAWLIAGEAIVAAGALWCIGYLWSKTW</sequence>
<dbReference type="SMART" id="SM00220">
    <property type="entry name" value="S_TKc"/>
    <property type="match status" value="1"/>
</dbReference>
<evidence type="ECO:0000256" key="6">
    <source>
        <dbReference type="SAM" id="MobiDB-lite"/>
    </source>
</evidence>
<feature type="transmembrane region" description="Helical" evidence="7">
    <location>
        <begin position="593"/>
        <end position="614"/>
    </location>
</feature>
<feature type="binding site" evidence="5">
    <location>
        <position position="43"/>
    </location>
    <ligand>
        <name>ATP</name>
        <dbReference type="ChEBI" id="CHEBI:30616"/>
    </ligand>
</feature>
<keyword evidence="4 5" id="KW-0067">ATP-binding</keyword>
<feature type="region of interest" description="Disordered" evidence="6">
    <location>
        <begin position="298"/>
        <end position="363"/>
    </location>
</feature>
<keyword evidence="7" id="KW-0812">Transmembrane</keyword>
<gene>
    <name evidence="9" type="ORF">JW592_07535</name>
</gene>
<evidence type="ECO:0000256" key="1">
    <source>
        <dbReference type="ARBA" id="ARBA00022679"/>
    </source>
</evidence>
<evidence type="ECO:0000256" key="4">
    <source>
        <dbReference type="ARBA" id="ARBA00022840"/>
    </source>
</evidence>
<dbReference type="Gene3D" id="3.30.200.20">
    <property type="entry name" value="Phosphorylase Kinase, domain 1"/>
    <property type="match status" value="1"/>
</dbReference>
<keyword evidence="1" id="KW-0808">Transferase</keyword>
<feature type="domain" description="Protein kinase" evidence="8">
    <location>
        <begin position="15"/>
        <end position="279"/>
    </location>
</feature>
<evidence type="ECO:0000256" key="5">
    <source>
        <dbReference type="PROSITE-ProRule" id="PRU10141"/>
    </source>
</evidence>
<dbReference type="Gene3D" id="1.10.510.10">
    <property type="entry name" value="Transferase(Phosphotransferase) domain 1"/>
    <property type="match status" value="1"/>
</dbReference>
<keyword evidence="3" id="KW-0418">Kinase</keyword>
<feature type="compositionally biased region" description="Basic and acidic residues" evidence="6">
    <location>
        <begin position="344"/>
        <end position="361"/>
    </location>
</feature>
<dbReference type="CDD" id="cd14014">
    <property type="entry name" value="STKc_PknB_like"/>
    <property type="match status" value="1"/>
</dbReference>
<dbReference type="InterPro" id="IPR017441">
    <property type="entry name" value="Protein_kinase_ATP_BS"/>
</dbReference>
<organism evidence="9 10">
    <name type="scientific">Streptomyces spirodelae</name>
    <dbReference type="NCBI Taxonomy" id="2812904"/>
    <lineage>
        <taxon>Bacteria</taxon>
        <taxon>Bacillati</taxon>
        <taxon>Actinomycetota</taxon>
        <taxon>Actinomycetes</taxon>
        <taxon>Kitasatosporales</taxon>
        <taxon>Streptomycetaceae</taxon>
        <taxon>Streptomyces</taxon>
    </lineage>
</organism>
<dbReference type="PROSITE" id="PS00107">
    <property type="entry name" value="PROTEIN_KINASE_ATP"/>
    <property type="match status" value="1"/>
</dbReference>
<dbReference type="Pfam" id="PF00069">
    <property type="entry name" value="Pkinase"/>
    <property type="match status" value="1"/>
</dbReference>
<dbReference type="PROSITE" id="PS00108">
    <property type="entry name" value="PROTEIN_KINASE_ST"/>
    <property type="match status" value="1"/>
</dbReference>